<dbReference type="AlphaFoldDB" id="A0A318R247"/>
<comment type="domain">
    <text evidence="10">The J domain is necessary and sufficient to stimulate DnaK ATPase activity. Zinc center 1 plays an important role in the autonomous, DnaK-independent chaperone activity of DnaJ. Zinc center 2 is essential for interaction with DnaK and for DnaJ activity.</text>
</comment>
<evidence type="ECO:0000256" key="6">
    <source>
        <dbReference type="ARBA" id="ARBA00023016"/>
    </source>
</evidence>
<evidence type="ECO:0000256" key="2">
    <source>
        <dbReference type="ARBA" id="ARBA00022723"/>
    </source>
</evidence>
<dbReference type="PROSITE" id="PS50076">
    <property type="entry name" value="DNAJ_2"/>
    <property type="match status" value="1"/>
</dbReference>
<dbReference type="GO" id="GO:0031072">
    <property type="term" value="F:heat shock protein binding"/>
    <property type="evidence" value="ECO:0007669"/>
    <property type="project" value="InterPro"/>
</dbReference>
<feature type="repeat" description="CXXCXGXG motif" evidence="10">
    <location>
        <begin position="190"/>
        <end position="197"/>
    </location>
</feature>
<evidence type="ECO:0000259" key="14">
    <source>
        <dbReference type="PROSITE" id="PS51188"/>
    </source>
</evidence>
<comment type="subunit">
    <text evidence="10">Homodimer.</text>
</comment>
<dbReference type="RefSeq" id="WP_158465702.1">
    <property type="nucleotide sequence ID" value="NZ_QJUE01000001.1"/>
</dbReference>
<feature type="repeat" description="CXXCXGXG motif" evidence="10">
    <location>
        <begin position="164"/>
        <end position="171"/>
    </location>
</feature>
<dbReference type="FunFam" id="2.10.230.10:FF:000002">
    <property type="entry name" value="Molecular chaperone DnaJ"/>
    <property type="match status" value="1"/>
</dbReference>
<dbReference type="SUPFAM" id="SSF46565">
    <property type="entry name" value="Chaperone J-domain"/>
    <property type="match status" value="1"/>
</dbReference>
<dbReference type="Pfam" id="PF00226">
    <property type="entry name" value="DnaJ"/>
    <property type="match status" value="1"/>
</dbReference>
<dbReference type="GO" id="GO:0008270">
    <property type="term" value="F:zinc ion binding"/>
    <property type="evidence" value="ECO:0007669"/>
    <property type="project" value="UniProtKB-UniRule"/>
</dbReference>
<keyword evidence="4 10" id="KW-0863">Zinc-finger</keyword>
<dbReference type="InterPro" id="IPR002939">
    <property type="entry name" value="DnaJ_C"/>
</dbReference>
<dbReference type="PANTHER" id="PTHR43096">
    <property type="entry name" value="DNAJ HOMOLOG 1, MITOCHONDRIAL-RELATED"/>
    <property type="match status" value="1"/>
</dbReference>
<dbReference type="Gene3D" id="2.10.230.10">
    <property type="entry name" value="Heat shock protein DnaJ, cysteine-rich domain"/>
    <property type="match status" value="1"/>
</dbReference>
<accession>A0A318R247</accession>
<dbReference type="GO" id="GO:0051082">
    <property type="term" value="F:unfolded protein binding"/>
    <property type="evidence" value="ECO:0007669"/>
    <property type="project" value="UniProtKB-UniRule"/>
</dbReference>
<dbReference type="PROSITE" id="PS51188">
    <property type="entry name" value="ZF_CR"/>
    <property type="match status" value="1"/>
</dbReference>
<comment type="similarity">
    <text evidence="8 10">Belongs to the DnaJ family.</text>
</comment>
<sequence length="378" mass="40568">MADFYELLGVSRDADSDTLKRAYRQQARKYHPDVNKEAGAEEKFKEIGKAYEVLSDSQKRARYDQFGEAGLGGAAGMPDMGDMGGFADLFETFFNGFGGSGSPGGGGRPQRRGPQQGDDLRYDLTIDFDKAIFGQEKEIKVPHLETCDVCRGTGAKQGTGPVTCPTCSGAGQVRRATRTPFGSFTQVAECPTCGGTGQIIKDPCNSCGGKGVKQVRKQLRINIPAGVDSGTRLRVSGEGNAGLKGGPSGDLYVFLKVKNHPNLKRDGLTILSEVNISYLQAILGDTIEIETVDGPTKLQIPVGTQPNSILNLENKGVPKLGNPVARGNHQVSVKIKLPTKLSDSERNLLEELAGHYSARGPQHHYHKSGLFGKLFGKN</sequence>
<evidence type="ECO:0000256" key="10">
    <source>
        <dbReference type="HAMAP-Rule" id="MF_01152"/>
    </source>
</evidence>
<evidence type="ECO:0000256" key="3">
    <source>
        <dbReference type="ARBA" id="ARBA00022737"/>
    </source>
</evidence>
<dbReference type="NCBIfam" id="NF010886">
    <property type="entry name" value="PRK14293.1"/>
    <property type="match status" value="1"/>
</dbReference>
<feature type="repeat" description="CXXCXGXG motif" evidence="10">
    <location>
        <begin position="147"/>
        <end position="154"/>
    </location>
</feature>
<dbReference type="InterPro" id="IPR008971">
    <property type="entry name" value="HSP40/DnaJ_pept-bd"/>
</dbReference>
<evidence type="ECO:0000256" key="5">
    <source>
        <dbReference type="ARBA" id="ARBA00022833"/>
    </source>
</evidence>
<keyword evidence="7 10" id="KW-0143">Chaperone</keyword>
<reference evidence="15 16" key="1">
    <citation type="journal article" date="2018" name="Appl. Environ. Microbiol.">
        <title>Genome rearrangement shapes Prochlorococcus ecological adaptation.</title>
        <authorList>
            <person name="Yan W."/>
            <person name="Wei S."/>
            <person name="Wang Q."/>
            <person name="Xiao X."/>
            <person name="Zeng Q."/>
            <person name="Jiao N."/>
            <person name="Zhang R."/>
        </authorList>
    </citation>
    <scope>NUCLEOTIDE SEQUENCE [LARGE SCALE GENOMIC DNA]</scope>
    <source>
        <strain evidence="15 16">XMU1408</strain>
    </source>
</reference>
<dbReference type="NCBIfam" id="TIGR02349">
    <property type="entry name" value="DnaJ_bact"/>
    <property type="match status" value="1"/>
</dbReference>
<dbReference type="InterPro" id="IPR036869">
    <property type="entry name" value="J_dom_sf"/>
</dbReference>
<evidence type="ECO:0000256" key="1">
    <source>
        <dbReference type="ARBA" id="ARBA00022705"/>
    </source>
</evidence>
<dbReference type="InterPro" id="IPR018253">
    <property type="entry name" value="DnaJ_domain_CS"/>
</dbReference>
<evidence type="ECO:0000313" key="16">
    <source>
        <dbReference type="Proteomes" id="UP000247807"/>
    </source>
</evidence>
<feature type="compositionally biased region" description="Gly residues" evidence="12">
    <location>
        <begin position="99"/>
        <end position="108"/>
    </location>
</feature>
<organism evidence="15 16">
    <name type="scientific">Prochlorococcus marinus XMU1408</name>
    <dbReference type="NCBI Taxonomy" id="2213228"/>
    <lineage>
        <taxon>Bacteria</taxon>
        <taxon>Bacillati</taxon>
        <taxon>Cyanobacteriota</taxon>
        <taxon>Cyanophyceae</taxon>
        <taxon>Synechococcales</taxon>
        <taxon>Prochlorococcaceae</taxon>
        <taxon>Prochlorococcus</taxon>
    </lineage>
</organism>
<dbReference type="GO" id="GO:0009408">
    <property type="term" value="P:response to heat"/>
    <property type="evidence" value="ECO:0007669"/>
    <property type="project" value="InterPro"/>
</dbReference>
<proteinExistence type="inferred from homology"/>
<evidence type="ECO:0000313" key="15">
    <source>
        <dbReference type="EMBL" id="PYE03625.1"/>
    </source>
</evidence>
<comment type="function">
    <text evidence="10">Participates actively in the response to hyperosmotic and heat shock by preventing the aggregation of stress-denatured proteins and by disaggregating proteins, also in an autonomous, DnaK-independent fashion. Unfolded proteins bind initially to DnaJ; upon interaction with the DnaJ-bound protein, DnaK hydrolyzes its bound ATP, resulting in the formation of a stable complex. GrpE releases ADP from DnaK; ATP binding to DnaK triggers the release of the substrate protein, thus completing the reaction cycle. Several rounds of ATP-dependent interactions between DnaJ, DnaK and GrpE are required for fully efficient folding. Also involved, together with DnaK and GrpE, in the DNA replication of plasmids through activation of initiation proteins.</text>
</comment>
<feature type="binding site" evidence="10">
    <location>
        <position position="204"/>
    </location>
    <ligand>
        <name>Zn(2+)</name>
        <dbReference type="ChEBI" id="CHEBI:29105"/>
        <label>1</label>
    </ligand>
</feature>
<dbReference type="Gene3D" id="1.10.287.110">
    <property type="entry name" value="DnaJ domain"/>
    <property type="match status" value="1"/>
</dbReference>
<dbReference type="InterPro" id="IPR001305">
    <property type="entry name" value="HSP_DnaJ_Cys-rich_dom"/>
</dbReference>
<feature type="binding site" evidence="10">
    <location>
        <position position="207"/>
    </location>
    <ligand>
        <name>Zn(2+)</name>
        <dbReference type="ChEBI" id="CHEBI:29105"/>
        <label>1</label>
    </ligand>
</feature>
<keyword evidence="3 10" id="KW-0677">Repeat</keyword>
<evidence type="ECO:0000259" key="13">
    <source>
        <dbReference type="PROSITE" id="PS50076"/>
    </source>
</evidence>
<feature type="binding site" evidence="10">
    <location>
        <position position="150"/>
    </location>
    <ligand>
        <name>Zn(2+)</name>
        <dbReference type="ChEBI" id="CHEBI:29105"/>
        <label>1</label>
    </ligand>
</feature>
<feature type="binding site" evidence="10">
    <location>
        <position position="147"/>
    </location>
    <ligand>
        <name>Zn(2+)</name>
        <dbReference type="ChEBI" id="CHEBI:29105"/>
        <label>1</label>
    </ligand>
</feature>
<dbReference type="HAMAP" id="MF_01152">
    <property type="entry name" value="DnaJ"/>
    <property type="match status" value="1"/>
</dbReference>
<feature type="domain" description="CR-type" evidence="14">
    <location>
        <begin position="134"/>
        <end position="216"/>
    </location>
</feature>
<keyword evidence="1 10" id="KW-0235">DNA replication</keyword>
<dbReference type="Gene3D" id="2.60.260.20">
    <property type="entry name" value="Urease metallochaperone UreE, N-terminal domain"/>
    <property type="match status" value="2"/>
</dbReference>
<feature type="binding site" evidence="10">
    <location>
        <position position="190"/>
    </location>
    <ligand>
        <name>Zn(2+)</name>
        <dbReference type="ChEBI" id="CHEBI:29105"/>
        <label>2</label>
    </ligand>
</feature>
<gene>
    <name evidence="10 15" type="primary">dnaJ</name>
    <name evidence="15" type="ORF">DNJ73_00085</name>
</gene>
<dbReference type="Pfam" id="PF00684">
    <property type="entry name" value="DnaJ_CXXCXGXG"/>
    <property type="match status" value="1"/>
</dbReference>
<feature type="domain" description="J" evidence="13">
    <location>
        <begin position="3"/>
        <end position="67"/>
    </location>
</feature>
<dbReference type="PRINTS" id="PR00625">
    <property type="entry name" value="JDOMAIN"/>
</dbReference>
<feature type="binding site" evidence="10">
    <location>
        <position position="193"/>
    </location>
    <ligand>
        <name>Zn(2+)</name>
        <dbReference type="ChEBI" id="CHEBI:29105"/>
        <label>2</label>
    </ligand>
</feature>
<evidence type="ECO:0000256" key="9">
    <source>
        <dbReference type="ARBA" id="ARBA00067609"/>
    </source>
</evidence>
<keyword evidence="6 10" id="KW-0346">Stress response</keyword>
<dbReference type="PROSITE" id="PS00636">
    <property type="entry name" value="DNAJ_1"/>
    <property type="match status" value="1"/>
</dbReference>
<protein>
    <recommendedName>
        <fullName evidence="9 10">Chaperone protein DnaJ</fullName>
    </recommendedName>
</protein>
<comment type="caution">
    <text evidence="15">The sequence shown here is derived from an EMBL/GenBank/DDBJ whole genome shotgun (WGS) entry which is preliminary data.</text>
</comment>
<keyword evidence="10" id="KW-0963">Cytoplasm</keyword>
<dbReference type="FunFam" id="2.60.260.20:FF:000005">
    <property type="entry name" value="Chaperone protein dnaJ 1, mitochondrial"/>
    <property type="match status" value="1"/>
</dbReference>
<dbReference type="CDD" id="cd10747">
    <property type="entry name" value="DnaJ_C"/>
    <property type="match status" value="1"/>
</dbReference>
<dbReference type="Pfam" id="PF01556">
    <property type="entry name" value="DnaJ_C"/>
    <property type="match status" value="1"/>
</dbReference>
<evidence type="ECO:0000256" key="11">
    <source>
        <dbReference type="PROSITE-ProRule" id="PRU00546"/>
    </source>
</evidence>
<dbReference type="CDD" id="cd10719">
    <property type="entry name" value="DnaJ_zf"/>
    <property type="match status" value="1"/>
</dbReference>
<dbReference type="EMBL" id="QJUE01000001">
    <property type="protein sequence ID" value="PYE03625.1"/>
    <property type="molecule type" value="Genomic_DNA"/>
</dbReference>
<dbReference type="GO" id="GO:0042026">
    <property type="term" value="P:protein refolding"/>
    <property type="evidence" value="ECO:0007669"/>
    <property type="project" value="TreeGrafter"/>
</dbReference>
<comment type="subcellular location">
    <subcellularLocation>
        <location evidence="10">Cytoplasm</location>
    </subcellularLocation>
</comment>
<feature type="binding site" evidence="10">
    <location>
        <position position="167"/>
    </location>
    <ligand>
        <name>Zn(2+)</name>
        <dbReference type="ChEBI" id="CHEBI:29105"/>
        <label>2</label>
    </ligand>
</feature>
<dbReference type="Proteomes" id="UP000247807">
    <property type="component" value="Unassembled WGS sequence"/>
</dbReference>
<evidence type="ECO:0000256" key="12">
    <source>
        <dbReference type="SAM" id="MobiDB-lite"/>
    </source>
</evidence>
<dbReference type="InterPro" id="IPR012724">
    <property type="entry name" value="DnaJ"/>
</dbReference>
<dbReference type="NCBIfam" id="NF008035">
    <property type="entry name" value="PRK10767.1"/>
    <property type="match status" value="1"/>
</dbReference>
<comment type="cofactor">
    <cofactor evidence="10">
        <name>Zn(2+)</name>
        <dbReference type="ChEBI" id="CHEBI:29105"/>
    </cofactor>
    <text evidence="10">Binds 2 Zn(2+) ions per monomer.</text>
</comment>
<dbReference type="InterPro" id="IPR001623">
    <property type="entry name" value="DnaJ_domain"/>
</dbReference>
<keyword evidence="2 10" id="KW-0479">Metal-binding</keyword>
<dbReference type="CDD" id="cd06257">
    <property type="entry name" value="DnaJ"/>
    <property type="match status" value="1"/>
</dbReference>
<dbReference type="SUPFAM" id="SSF57938">
    <property type="entry name" value="DnaJ/Hsp40 cysteine-rich domain"/>
    <property type="match status" value="1"/>
</dbReference>
<dbReference type="InterPro" id="IPR036410">
    <property type="entry name" value="HSP_DnaJ_Cys-rich_dom_sf"/>
</dbReference>
<keyword evidence="5 10" id="KW-0862">Zinc</keyword>
<dbReference type="GO" id="GO:0005737">
    <property type="term" value="C:cytoplasm"/>
    <property type="evidence" value="ECO:0007669"/>
    <property type="project" value="UniProtKB-SubCell"/>
</dbReference>
<dbReference type="OrthoDB" id="9779889at2"/>
<name>A0A318R247_PROMR</name>
<evidence type="ECO:0000256" key="4">
    <source>
        <dbReference type="ARBA" id="ARBA00022771"/>
    </source>
</evidence>
<dbReference type="SMART" id="SM00271">
    <property type="entry name" value="DnaJ"/>
    <property type="match status" value="1"/>
</dbReference>
<feature type="repeat" description="CXXCXGXG motif" evidence="10">
    <location>
        <begin position="204"/>
        <end position="211"/>
    </location>
</feature>
<dbReference type="SUPFAM" id="SSF49493">
    <property type="entry name" value="HSP40/DnaJ peptide-binding domain"/>
    <property type="match status" value="2"/>
</dbReference>
<feature type="zinc finger region" description="CR-type" evidence="11">
    <location>
        <begin position="134"/>
        <end position="216"/>
    </location>
</feature>
<evidence type="ECO:0000256" key="7">
    <source>
        <dbReference type="ARBA" id="ARBA00023186"/>
    </source>
</evidence>
<evidence type="ECO:0000256" key="8">
    <source>
        <dbReference type="ARBA" id="ARBA00061004"/>
    </source>
</evidence>
<dbReference type="PANTHER" id="PTHR43096:SF10">
    <property type="entry name" value="CHAPERONE PROTEIN DNAJ A6, CHLOROPLASTIC"/>
    <property type="match status" value="1"/>
</dbReference>
<dbReference type="GO" id="GO:0006260">
    <property type="term" value="P:DNA replication"/>
    <property type="evidence" value="ECO:0007669"/>
    <property type="project" value="UniProtKB-KW"/>
</dbReference>
<dbReference type="GO" id="GO:0005524">
    <property type="term" value="F:ATP binding"/>
    <property type="evidence" value="ECO:0007669"/>
    <property type="project" value="InterPro"/>
</dbReference>
<feature type="binding site" evidence="10">
    <location>
        <position position="164"/>
    </location>
    <ligand>
        <name>Zn(2+)</name>
        <dbReference type="ChEBI" id="CHEBI:29105"/>
        <label>2</label>
    </ligand>
</feature>
<feature type="region of interest" description="Disordered" evidence="12">
    <location>
        <begin position="99"/>
        <end position="119"/>
    </location>
</feature>